<comment type="function">
    <text evidence="2">Hydrolyzes RNA 2',3'-cyclic phosphodiester to an RNA 2'-phosphomonoester.</text>
</comment>
<dbReference type="STRING" id="994573.T472_0203950"/>
<dbReference type="Gene3D" id="3.90.1140.10">
    <property type="entry name" value="Cyclic phosphodiesterase"/>
    <property type="match status" value="1"/>
</dbReference>
<feature type="domain" description="Phosphoesterase HXTX" evidence="3">
    <location>
        <begin position="14"/>
        <end position="89"/>
    </location>
</feature>
<evidence type="ECO:0000256" key="2">
    <source>
        <dbReference type="HAMAP-Rule" id="MF_01940"/>
    </source>
</evidence>
<feature type="short sequence motif" description="HXTX 2" evidence="2">
    <location>
        <begin position="124"/>
        <end position="127"/>
    </location>
</feature>
<feature type="active site" description="Proton acceptor" evidence="2">
    <location>
        <position position="124"/>
    </location>
</feature>
<dbReference type="NCBIfam" id="TIGR02258">
    <property type="entry name" value="2_5_ligase"/>
    <property type="match status" value="1"/>
</dbReference>
<dbReference type="AlphaFoldDB" id="V7I6P8"/>
<gene>
    <name evidence="4" type="ORF">T472_0203950</name>
</gene>
<comment type="caution">
    <text evidence="4">The sequence shown here is derived from an EMBL/GenBank/DDBJ whole genome shotgun (WGS) entry which is preliminary data.</text>
</comment>
<dbReference type="PANTHER" id="PTHR35561:SF1">
    <property type="entry name" value="RNA 2',3'-CYCLIC PHOSPHODIESTERASE"/>
    <property type="match status" value="1"/>
</dbReference>
<dbReference type="GO" id="GO:0004113">
    <property type="term" value="F:2',3'-cyclic-nucleotide 3'-phosphodiesterase activity"/>
    <property type="evidence" value="ECO:0007669"/>
    <property type="project" value="InterPro"/>
</dbReference>
<keyword evidence="4" id="KW-0436">Ligase</keyword>
<dbReference type="EMBL" id="AXUN02000055">
    <property type="protein sequence ID" value="ETA81900.1"/>
    <property type="molecule type" value="Genomic_DNA"/>
</dbReference>
<dbReference type="InterPro" id="IPR004175">
    <property type="entry name" value="RNA_CPDase"/>
</dbReference>
<sequence length="179" mass="20503">MRIFIGIDFGIRQKEAIRRVQDSLRKAAEGRFTRTDNIHLTLNFLGEVDKERLQQVFSVVDEAASVTKAFSLRLGKLGYFPSGRKKIIWLGIEECRGLQNLYITLSDALEKIGFEKEGRDYSPHLTLVREARILRQFEDADMSPLDGNETQEVSEVTVFESTSRRGVLEYLPLHSARLI</sequence>
<organism evidence="4 5">
    <name type="scientific">Youngiibacter fragilis 232.1</name>
    <dbReference type="NCBI Taxonomy" id="994573"/>
    <lineage>
        <taxon>Bacteria</taxon>
        <taxon>Bacillati</taxon>
        <taxon>Bacillota</taxon>
        <taxon>Clostridia</taxon>
        <taxon>Eubacteriales</taxon>
        <taxon>Clostridiaceae</taxon>
        <taxon>Youngiibacter</taxon>
    </lineage>
</organism>
<name>V7I6P8_9CLOT</name>
<protein>
    <recommendedName>
        <fullName evidence="2">RNA 2',3'-cyclic phosphodiesterase</fullName>
        <shortName evidence="2">RNA 2',3'-CPDase</shortName>
        <ecNumber evidence="2">3.1.4.58</ecNumber>
    </recommendedName>
</protein>
<dbReference type="Proteomes" id="UP000017747">
    <property type="component" value="Unassembled WGS sequence"/>
</dbReference>
<dbReference type="GO" id="GO:0008664">
    <property type="term" value="F:RNA 2',3'-cyclic 3'-phosphodiesterase activity"/>
    <property type="evidence" value="ECO:0007669"/>
    <property type="project" value="UniProtKB-EC"/>
</dbReference>
<evidence type="ECO:0000259" key="3">
    <source>
        <dbReference type="Pfam" id="PF02834"/>
    </source>
</evidence>
<dbReference type="Pfam" id="PF02834">
    <property type="entry name" value="LigT_PEase"/>
    <property type="match status" value="1"/>
</dbReference>
<proteinExistence type="inferred from homology"/>
<reference evidence="4 5" key="1">
    <citation type="journal article" date="2014" name="Genome Announc.">
        <title>Genome Sequence of Youngiibacter fragilis, the Type Strain of the Genus Youngiibacter.</title>
        <authorList>
            <person name="Wawrik C.B."/>
            <person name="Callaghan A.V."/>
            <person name="Stamps B.W."/>
            <person name="Wawrik B."/>
        </authorList>
    </citation>
    <scope>NUCLEOTIDE SEQUENCE [LARGE SCALE GENOMIC DNA]</scope>
    <source>
        <strain evidence="4 5">232.1</strain>
    </source>
</reference>
<evidence type="ECO:0000313" key="4">
    <source>
        <dbReference type="EMBL" id="ETA81900.1"/>
    </source>
</evidence>
<dbReference type="HAMAP" id="MF_01940">
    <property type="entry name" value="RNA_CPDase"/>
    <property type="match status" value="1"/>
</dbReference>
<dbReference type="SUPFAM" id="SSF55144">
    <property type="entry name" value="LigT-like"/>
    <property type="match status" value="1"/>
</dbReference>
<keyword evidence="5" id="KW-1185">Reference proteome</keyword>
<comment type="catalytic activity">
    <reaction evidence="2">
        <text>a 3'-end 2',3'-cyclophospho-ribonucleotide-RNA + H2O = a 3'-end 2'-phospho-ribonucleotide-RNA + H(+)</text>
        <dbReference type="Rhea" id="RHEA:11828"/>
        <dbReference type="Rhea" id="RHEA-COMP:10464"/>
        <dbReference type="Rhea" id="RHEA-COMP:17353"/>
        <dbReference type="ChEBI" id="CHEBI:15377"/>
        <dbReference type="ChEBI" id="CHEBI:15378"/>
        <dbReference type="ChEBI" id="CHEBI:83064"/>
        <dbReference type="ChEBI" id="CHEBI:173113"/>
        <dbReference type="EC" id="3.1.4.58"/>
    </reaction>
</comment>
<dbReference type="InterPro" id="IPR009097">
    <property type="entry name" value="Cyclic_Pdiesterase"/>
</dbReference>
<dbReference type="PANTHER" id="PTHR35561">
    <property type="entry name" value="RNA 2',3'-CYCLIC PHOSPHODIESTERASE"/>
    <property type="match status" value="1"/>
</dbReference>
<accession>V7I6P8</accession>
<evidence type="ECO:0000256" key="1">
    <source>
        <dbReference type="ARBA" id="ARBA00022801"/>
    </source>
</evidence>
<dbReference type="InterPro" id="IPR014051">
    <property type="entry name" value="Phosphoesterase_HXTX"/>
</dbReference>
<feature type="short sequence motif" description="HXTX 1" evidence="2">
    <location>
        <begin position="39"/>
        <end position="42"/>
    </location>
</feature>
<feature type="active site" description="Proton donor" evidence="2">
    <location>
        <position position="39"/>
    </location>
</feature>
<dbReference type="EC" id="3.1.4.58" evidence="2"/>
<dbReference type="RefSeq" id="WP_023385123.1">
    <property type="nucleotide sequence ID" value="NZ_AXUN02000055.1"/>
</dbReference>
<keyword evidence="1 2" id="KW-0378">Hydrolase</keyword>
<evidence type="ECO:0000313" key="5">
    <source>
        <dbReference type="Proteomes" id="UP000017747"/>
    </source>
</evidence>
<comment type="similarity">
    <text evidence="2">Belongs to the 2H phosphoesterase superfamily. ThpR family.</text>
</comment>
<dbReference type="eggNOG" id="COG1514">
    <property type="taxonomic scope" value="Bacteria"/>
</dbReference>
<dbReference type="OrthoDB" id="9789350at2"/>
<dbReference type="GO" id="GO:0016874">
    <property type="term" value="F:ligase activity"/>
    <property type="evidence" value="ECO:0007669"/>
    <property type="project" value="UniProtKB-KW"/>
</dbReference>